<accession>A0A1T0B6C4</accession>
<reference evidence="2 3" key="1">
    <citation type="submission" date="2017-02" db="EMBL/GenBank/DDBJ databases">
        <title>Draft genome sequence of Haemophilus felis CCUG 31170 type strain.</title>
        <authorList>
            <person name="Engstrom-Jakobsson H."/>
            <person name="Salva-Serra F."/>
            <person name="Thorell K."/>
            <person name="Gonzales-Siles L."/>
            <person name="Karlsson R."/>
            <person name="Boulund F."/>
            <person name="Engstrand L."/>
            <person name="Kristiansson E."/>
            <person name="Moore E."/>
        </authorList>
    </citation>
    <scope>NUCLEOTIDE SEQUENCE [LARGE SCALE GENOMIC DNA]</scope>
    <source>
        <strain evidence="2 3">CCUG 31170</strain>
    </source>
</reference>
<proteinExistence type="predicted"/>
<evidence type="ECO:0000313" key="2">
    <source>
        <dbReference type="EMBL" id="OOS05566.1"/>
    </source>
</evidence>
<protein>
    <recommendedName>
        <fullName evidence="1">ESPR domain-containing protein</fullName>
    </recommendedName>
</protein>
<feature type="domain" description="ESPR" evidence="1">
    <location>
        <begin position="1"/>
        <end position="19"/>
    </location>
</feature>
<evidence type="ECO:0000313" key="3">
    <source>
        <dbReference type="Proteomes" id="UP000190023"/>
    </source>
</evidence>
<name>A0A1T0B6C4_9PAST</name>
<dbReference type="AlphaFoldDB" id="A0A1T0B6C4"/>
<dbReference type="InterPro" id="IPR024973">
    <property type="entry name" value="ESPR"/>
</dbReference>
<dbReference type="EMBL" id="MUYB01000013">
    <property type="protein sequence ID" value="OOS05566.1"/>
    <property type="molecule type" value="Genomic_DNA"/>
</dbReference>
<dbReference type="Proteomes" id="UP000190023">
    <property type="component" value="Unassembled WGS sequence"/>
</dbReference>
<keyword evidence="3" id="KW-1185">Reference proteome</keyword>
<dbReference type="STRING" id="123822.B0188_03715"/>
<evidence type="ECO:0000259" key="1">
    <source>
        <dbReference type="Pfam" id="PF13018"/>
    </source>
</evidence>
<gene>
    <name evidence="2" type="ORF">B0188_03715</name>
</gene>
<organism evidence="2 3">
    <name type="scientific">[Haemophilus] felis</name>
    <dbReference type="NCBI Taxonomy" id="123822"/>
    <lineage>
        <taxon>Bacteria</taxon>
        <taxon>Pseudomonadati</taxon>
        <taxon>Pseudomonadota</taxon>
        <taxon>Gammaproteobacteria</taxon>
        <taxon>Pasteurellales</taxon>
        <taxon>Pasteurellaceae</taxon>
    </lineage>
</organism>
<sequence>MNKIFRVIFSKILGRLIVT</sequence>
<dbReference type="Pfam" id="PF13018">
    <property type="entry name" value="ESPR"/>
    <property type="match status" value="1"/>
</dbReference>
<comment type="caution">
    <text evidence="2">The sequence shown here is derived from an EMBL/GenBank/DDBJ whole genome shotgun (WGS) entry which is preliminary data.</text>
</comment>